<accession>A0A9P6ZG79</accession>
<proteinExistence type="predicted"/>
<protein>
    <submittedName>
        <fullName evidence="2">Uncharacterized protein</fullName>
    </submittedName>
</protein>
<evidence type="ECO:0000313" key="2">
    <source>
        <dbReference type="EMBL" id="KAG1764583.1"/>
    </source>
</evidence>
<gene>
    <name evidence="3" type="ORF">EV702DRAFT_1044822</name>
    <name evidence="2" type="ORF">EV702DRAFT_1051319</name>
</gene>
<dbReference type="EMBL" id="JABBWD010000123">
    <property type="protein sequence ID" value="KAG1764583.1"/>
    <property type="molecule type" value="Genomic_DNA"/>
</dbReference>
<feature type="compositionally biased region" description="Acidic residues" evidence="1">
    <location>
        <begin position="184"/>
        <end position="198"/>
    </location>
</feature>
<name>A0A9P6ZG79_9AGAM</name>
<dbReference type="Proteomes" id="UP000714275">
    <property type="component" value="Unassembled WGS sequence"/>
</dbReference>
<comment type="caution">
    <text evidence="2">The sequence shown here is derived from an EMBL/GenBank/DDBJ whole genome shotgun (WGS) entry which is preliminary data.</text>
</comment>
<dbReference type="InterPro" id="IPR011992">
    <property type="entry name" value="EF-hand-dom_pair"/>
</dbReference>
<sequence>MDDTGFVALSARLRRRIDNAFDRAAGNTSKSPNPPRKKRKLDSAQSSGFVAVEDVSPGGFLIEGAGGFLLDEYEDRTPSQSPGPISLSLSSIPAALQLLGLPSDDEEVLSVFRNAASGWGASLEGSNEVSQKDWRSVCAALLEGEDGEGNDDGGSSAAHSEMVARSDQEDDSGPDNDEYHMSVDEDTSELEASDEEYQDDKPAAVSRSHKSQKASRLLPTDAMLDASQLSAKQKAECREDFARFFPDVPDAELDRQKIMIKDVTRVADLLKEKIKAEEIIAMLEAFSTSPDKSMNLQDFERMMIATKLIRTLIESLVMPVASVCYIIVSRSTQNGKQSTNKNQKDVGGFDHSGTQATGYAGVVRKWG</sequence>
<dbReference type="EMBL" id="JABBWD010000017">
    <property type="protein sequence ID" value="KAG1778137.1"/>
    <property type="molecule type" value="Genomic_DNA"/>
</dbReference>
<dbReference type="OrthoDB" id="2530165at2759"/>
<evidence type="ECO:0000313" key="3">
    <source>
        <dbReference type="EMBL" id="KAG1778137.1"/>
    </source>
</evidence>
<evidence type="ECO:0000313" key="4">
    <source>
        <dbReference type="Proteomes" id="UP000714275"/>
    </source>
</evidence>
<keyword evidence="4" id="KW-1185">Reference proteome</keyword>
<evidence type="ECO:0000256" key="1">
    <source>
        <dbReference type="SAM" id="MobiDB-lite"/>
    </source>
</evidence>
<dbReference type="AlphaFoldDB" id="A0A9P6ZG79"/>
<feature type="region of interest" description="Disordered" evidence="1">
    <location>
        <begin position="21"/>
        <end position="46"/>
    </location>
</feature>
<feature type="region of interest" description="Disordered" evidence="1">
    <location>
        <begin position="144"/>
        <end position="219"/>
    </location>
</feature>
<reference evidence="2" key="1">
    <citation type="journal article" date="2020" name="New Phytol.">
        <title>Comparative genomics reveals dynamic genome evolution in host specialist ectomycorrhizal fungi.</title>
        <authorList>
            <person name="Lofgren L.A."/>
            <person name="Nguyen N.H."/>
            <person name="Vilgalys R."/>
            <person name="Ruytinx J."/>
            <person name="Liao H.L."/>
            <person name="Branco S."/>
            <person name="Kuo A."/>
            <person name="LaButti K."/>
            <person name="Lipzen A."/>
            <person name="Andreopoulos W."/>
            <person name="Pangilinan J."/>
            <person name="Riley R."/>
            <person name="Hundley H."/>
            <person name="Na H."/>
            <person name="Barry K."/>
            <person name="Grigoriev I.V."/>
            <person name="Stajich J.E."/>
            <person name="Kennedy P.G."/>
        </authorList>
    </citation>
    <scope>NUCLEOTIDE SEQUENCE</scope>
    <source>
        <strain evidence="2">DOB743</strain>
    </source>
</reference>
<dbReference type="SUPFAM" id="SSF47473">
    <property type="entry name" value="EF-hand"/>
    <property type="match status" value="1"/>
</dbReference>
<organism evidence="2 4">
    <name type="scientific">Suillus placidus</name>
    <dbReference type="NCBI Taxonomy" id="48579"/>
    <lineage>
        <taxon>Eukaryota</taxon>
        <taxon>Fungi</taxon>
        <taxon>Dikarya</taxon>
        <taxon>Basidiomycota</taxon>
        <taxon>Agaricomycotina</taxon>
        <taxon>Agaricomycetes</taxon>
        <taxon>Agaricomycetidae</taxon>
        <taxon>Boletales</taxon>
        <taxon>Suillineae</taxon>
        <taxon>Suillaceae</taxon>
        <taxon>Suillus</taxon>
    </lineage>
</organism>